<keyword evidence="4" id="KW-1133">Transmembrane helix</keyword>
<dbReference type="PANTHER" id="PTHR43547:SF2">
    <property type="entry name" value="HYBRID SIGNAL TRANSDUCTION HISTIDINE KINASE C"/>
    <property type="match status" value="1"/>
</dbReference>
<keyword evidence="4" id="KW-0812">Transmembrane</keyword>
<dbReference type="SUPFAM" id="SSF63829">
    <property type="entry name" value="Calcium-dependent phosphotriesterase"/>
    <property type="match status" value="3"/>
</dbReference>
<dbReference type="PRINTS" id="PR00344">
    <property type="entry name" value="BCTRLSENSOR"/>
</dbReference>
<dbReference type="Gene3D" id="1.10.287.130">
    <property type="match status" value="1"/>
</dbReference>
<keyword evidence="8" id="KW-1185">Reference proteome</keyword>
<evidence type="ECO:0000256" key="5">
    <source>
        <dbReference type="SAM" id="SignalP"/>
    </source>
</evidence>
<protein>
    <recommendedName>
        <fullName evidence="2">histidine kinase</fullName>
        <ecNumber evidence="2">2.7.13.3</ecNumber>
    </recommendedName>
</protein>
<dbReference type="SMART" id="SM00388">
    <property type="entry name" value="HisKA"/>
    <property type="match status" value="1"/>
</dbReference>
<dbReference type="InterPro" id="IPR011123">
    <property type="entry name" value="Y_Y_Y"/>
</dbReference>
<dbReference type="RefSeq" id="WP_146786136.1">
    <property type="nucleotide sequence ID" value="NZ_BAABIO010000001.1"/>
</dbReference>
<sequence length="1059" mass="119226">MRRTTIAILLFLFAQTSQAQNDYYFRHYQVENGLSHNTVMCSVQDEQGFLWLGTKDGLNRFDGTSFKVFRHDEDDSTTIGNDYVRYLYKDPSGRLFAGTQRGLYQYHSRTESFTHIPSSGTKTIKEVLSDGRGKLWYIAEGTLVQRDEKKRTTRFFSVDKYFSATSMCLTRDGKFWVATSDGLLKKYNAAMDGFVTYNVFANKAVTTQWIEKIYATSDGKILIGTAAYGVLAFDVATASFASVTSQNSDGTGIFVRDMLAYGPHEYWFATESGLFVYNETAHKVINLKKNYHNPYALSDNAVYTLCKDKEGGLWAGTFFGGVNYYAPQLSHFKKYFPDYSEQTISGNAVREIVKDKYNNLWIGTEDAGLNKLSPNGNLTHFMPAGRQNSLAYYNVHGLLAVGDELWIGTFEHGLDVLNIPSGNVVRHYNAGNGAGDLKSNFVFSLCQTKSGEILIGTTAGVFRYNKMANNFSPVTLLSGYTYDILEDHNGVWWSATIAEGIKFFDPKTRRSGSFQYDPKNKASIGNNMVNTLFEDSRENLWIGTEGGGVSRLSADRKRLKRFTTKNGLPSNFVFKILEDDQRQLWITTSQGLVQLNPETEATKIFTSANGLLNDQFNYNSGHKDETGRLFFGSVKGMISFMPSELTVDRFVPLVVFTGFQVNNKEAVIGEKNTLQQSIVYTNTIGLSHDQSSFSIDFAALSFAAPQMNHYAYKMDGVNTGWTYLEKNRKVYFTDLSPGKYTFRVKSANSSGVWSPKETTLSITVLPPWWKSSPAYVFYILLTVCLAFLGIGYYHRRVKEENEQKLARLHYQKEKELYEAKMGFFTNLAHEIKTPLTLIKAPLERVIQKTEDRQDIKNSLAIMERNTERLIDLTNQLLDYRQTEAGGFTLTFTEVNVSGLLEEIFGSFKPLAEQKNLHYSLHLPAKTLVSYADSDALTKIITNLLSNAVKYAGEKVAVKLVHESENFFIEIANDGHLIPADMREKIFEPFVRLLKNEKQKGTGIGLALVRSLTELHGGTVSVKDHALLNIFVLALPVRNEGIAQKGITLVHQNTIVKSRS</sequence>
<dbReference type="Pfam" id="PF00512">
    <property type="entry name" value="HisKA"/>
    <property type="match status" value="1"/>
</dbReference>
<dbReference type="KEGG" id="fgg:FSB75_09430"/>
<proteinExistence type="predicted"/>
<dbReference type="InterPro" id="IPR036890">
    <property type="entry name" value="HATPase_C_sf"/>
</dbReference>
<dbReference type="CDD" id="cd00082">
    <property type="entry name" value="HisKA"/>
    <property type="match status" value="1"/>
</dbReference>
<dbReference type="PANTHER" id="PTHR43547">
    <property type="entry name" value="TWO-COMPONENT HISTIDINE KINASE"/>
    <property type="match status" value="1"/>
</dbReference>
<dbReference type="Pfam" id="PF02518">
    <property type="entry name" value="HATPase_c"/>
    <property type="match status" value="1"/>
</dbReference>
<name>A0A5B8UHW8_9BACT</name>
<evidence type="ECO:0000313" key="8">
    <source>
        <dbReference type="Proteomes" id="UP000321204"/>
    </source>
</evidence>
<dbReference type="SUPFAM" id="SSF55874">
    <property type="entry name" value="ATPase domain of HSP90 chaperone/DNA topoisomerase II/histidine kinase"/>
    <property type="match status" value="1"/>
</dbReference>
<dbReference type="InterPro" id="IPR036097">
    <property type="entry name" value="HisK_dim/P_sf"/>
</dbReference>
<dbReference type="Gene3D" id="2.60.40.10">
    <property type="entry name" value="Immunoglobulins"/>
    <property type="match status" value="1"/>
</dbReference>
<dbReference type="EC" id="2.7.13.3" evidence="2"/>
<dbReference type="FunFam" id="2.60.40.10:FF:000791">
    <property type="entry name" value="Two-component system sensor histidine kinase/response regulator"/>
    <property type="match status" value="1"/>
</dbReference>
<dbReference type="CDD" id="cd00075">
    <property type="entry name" value="HATPase"/>
    <property type="match status" value="1"/>
</dbReference>
<keyword evidence="5" id="KW-0732">Signal</keyword>
<dbReference type="PROSITE" id="PS50109">
    <property type="entry name" value="HIS_KIN"/>
    <property type="match status" value="1"/>
</dbReference>
<feature type="signal peptide" evidence="5">
    <location>
        <begin position="1"/>
        <end position="19"/>
    </location>
</feature>
<keyword evidence="7" id="KW-0418">Kinase</keyword>
<comment type="catalytic activity">
    <reaction evidence="1">
        <text>ATP + protein L-histidine = ADP + protein N-phospho-L-histidine.</text>
        <dbReference type="EC" id="2.7.13.3"/>
    </reaction>
</comment>
<dbReference type="SUPFAM" id="SSF47384">
    <property type="entry name" value="Homodimeric domain of signal transducing histidine kinase"/>
    <property type="match status" value="1"/>
</dbReference>
<evidence type="ECO:0000313" key="7">
    <source>
        <dbReference type="EMBL" id="QEC56103.1"/>
    </source>
</evidence>
<dbReference type="InterPro" id="IPR004358">
    <property type="entry name" value="Sig_transdc_His_kin-like_C"/>
</dbReference>
<dbReference type="EMBL" id="CP042433">
    <property type="protein sequence ID" value="QEC56103.1"/>
    <property type="molecule type" value="Genomic_DNA"/>
</dbReference>
<evidence type="ECO:0000256" key="1">
    <source>
        <dbReference type="ARBA" id="ARBA00000085"/>
    </source>
</evidence>
<dbReference type="AlphaFoldDB" id="A0A5B8UHW8"/>
<evidence type="ECO:0000256" key="3">
    <source>
        <dbReference type="ARBA" id="ARBA00022553"/>
    </source>
</evidence>
<dbReference type="Pfam" id="PF07495">
    <property type="entry name" value="Y_Y_Y"/>
    <property type="match status" value="1"/>
</dbReference>
<dbReference type="SMART" id="SM00387">
    <property type="entry name" value="HATPase_c"/>
    <property type="match status" value="1"/>
</dbReference>
<dbReference type="GO" id="GO:0000155">
    <property type="term" value="F:phosphorelay sensor kinase activity"/>
    <property type="evidence" value="ECO:0007669"/>
    <property type="project" value="InterPro"/>
</dbReference>
<dbReference type="OrthoDB" id="9809670at2"/>
<dbReference type="Gene3D" id="2.130.10.10">
    <property type="entry name" value="YVTN repeat-like/Quinoprotein amine dehydrogenase"/>
    <property type="match status" value="2"/>
</dbReference>
<dbReference type="Pfam" id="PF07494">
    <property type="entry name" value="Reg_prop"/>
    <property type="match status" value="5"/>
</dbReference>
<dbReference type="InterPro" id="IPR003594">
    <property type="entry name" value="HATPase_dom"/>
</dbReference>
<feature type="chain" id="PRO_5022811407" description="histidine kinase" evidence="5">
    <location>
        <begin position="20"/>
        <end position="1059"/>
    </location>
</feature>
<feature type="domain" description="Histidine kinase" evidence="6">
    <location>
        <begin position="826"/>
        <end position="1038"/>
    </location>
</feature>
<evidence type="ECO:0000259" key="6">
    <source>
        <dbReference type="PROSITE" id="PS50109"/>
    </source>
</evidence>
<dbReference type="Proteomes" id="UP000321204">
    <property type="component" value="Chromosome"/>
</dbReference>
<reference evidence="7 8" key="1">
    <citation type="journal article" date="2015" name="Int. J. Syst. Evol. Microbiol.">
        <title>Flavisolibacter ginsenosidimutans sp. nov., with ginsenoside-converting activity isolated from soil used for cultivating ginseng.</title>
        <authorList>
            <person name="Zhao Y."/>
            <person name="Liu Q."/>
            <person name="Kang M.S."/>
            <person name="Jin F."/>
            <person name="Yu H."/>
            <person name="Im W.T."/>
        </authorList>
    </citation>
    <scope>NUCLEOTIDE SEQUENCE [LARGE SCALE GENOMIC DNA]</scope>
    <source>
        <strain evidence="7 8">Gsoil 636</strain>
    </source>
</reference>
<feature type="transmembrane region" description="Helical" evidence="4">
    <location>
        <begin position="775"/>
        <end position="794"/>
    </location>
</feature>
<keyword evidence="4" id="KW-0472">Membrane</keyword>
<dbReference type="InterPro" id="IPR005467">
    <property type="entry name" value="His_kinase_dom"/>
</dbReference>
<evidence type="ECO:0000256" key="4">
    <source>
        <dbReference type="SAM" id="Phobius"/>
    </source>
</evidence>
<dbReference type="InterPro" id="IPR003661">
    <property type="entry name" value="HisK_dim/P_dom"/>
</dbReference>
<keyword evidence="3" id="KW-0597">Phosphoprotein</keyword>
<dbReference type="InterPro" id="IPR015943">
    <property type="entry name" value="WD40/YVTN_repeat-like_dom_sf"/>
</dbReference>
<evidence type="ECO:0000256" key="2">
    <source>
        <dbReference type="ARBA" id="ARBA00012438"/>
    </source>
</evidence>
<dbReference type="FunFam" id="1.10.287.130:FF:000045">
    <property type="entry name" value="Two-component system sensor histidine kinase/response regulator"/>
    <property type="match status" value="1"/>
</dbReference>
<keyword evidence="7" id="KW-0808">Transferase</keyword>
<dbReference type="InterPro" id="IPR013783">
    <property type="entry name" value="Ig-like_fold"/>
</dbReference>
<dbReference type="Gene3D" id="3.30.565.10">
    <property type="entry name" value="Histidine kinase-like ATPase, C-terminal domain"/>
    <property type="match status" value="1"/>
</dbReference>
<accession>A0A5B8UHW8</accession>
<organism evidence="7 8">
    <name type="scientific">Flavisolibacter ginsenosidimutans</name>
    <dbReference type="NCBI Taxonomy" id="661481"/>
    <lineage>
        <taxon>Bacteria</taxon>
        <taxon>Pseudomonadati</taxon>
        <taxon>Bacteroidota</taxon>
        <taxon>Chitinophagia</taxon>
        <taxon>Chitinophagales</taxon>
        <taxon>Chitinophagaceae</taxon>
        <taxon>Flavisolibacter</taxon>
    </lineage>
</organism>
<dbReference type="InterPro" id="IPR011110">
    <property type="entry name" value="Reg_prop"/>
</dbReference>
<gene>
    <name evidence="7" type="ORF">FSB75_09430</name>
</gene>